<name>A9TGW4_PHYPA</name>
<gene>
    <name evidence="2" type="ORF">PHYPA_006077</name>
</gene>
<dbReference type="PANTHER" id="PTHR28617">
    <property type="entry name" value="CILIA- AND FLAGELLA-ASSOCIATED PROTEIN 77"/>
    <property type="match status" value="1"/>
</dbReference>
<dbReference type="EMBL" id="ABEU02000004">
    <property type="protein sequence ID" value="PNR55182.1"/>
    <property type="molecule type" value="Genomic_DNA"/>
</dbReference>
<organism evidence="2">
    <name type="scientific">Physcomitrium patens</name>
    <name type="common">Spreading-leaved earth moss</name>
    <name type="synonym">Physcomitrella patens</name>
    <dbReference type="NCBI Taxonomy" id="3218"/>
    <lineage>
        <taxon>Eukaryota</taxon>
        <taxon>Viridiplantae</taxon>
        <taxon>Streptophyta</taxon>
        <taxon>Embryophyta</taxon>
        <taxon>Bryophyta</taxon>
        <taxon>Bryophytina</taxon>
        <taxon>Bryopsida</taxon>
        <taxon>Funariidae</taxon>
        <taxon>Funariales</taxon>
        <taxon>Funariaceae</taxon>
        <taxon>Physcomitrium</taxon>
    </lineage>
</organism>
<dbReference type="PaxDb" id="3218-PP1S227_128V6.1"/>
<evidence type="ECO:0000313" key="4">
    <source>
        <dbReference type="Proteomes" id="UP000006727"/>
    </source>
</evidence>
<dbReference type="Gramene" id="Pp3c4_11760V3.1">
    <property type="protein sequence ID" value="Pp3c4_11760V3.1"/>
    <property type="gene ID" value="Pp3c4_11760"/>
</dbReference>
<dbReference type="AlphaFoldDB" id="A9TGW4"/>
<feature type="region of interest" description="Disordered" evidence="1">
    <location>
        <begin position="271"/>
        <end position="299"/>
    </location>
</feature>
<protein>
    <submittedName>
        <fullName evidence="2 3">Uncharacterized protein</fullName>
    </submittedName>
</protein>
<dbReference type="PANTHER" id="PTHR28617:SF1">
    <property type="entry name" value="CILIA- AND FLAGELLA-ASSOCIATED PROTEIN 77"/>
    <property type="match status" value="1"/>
</dbReference>
<dbReference type="InterPro" id="IPR029147">
    <property type="entry name" value="CFAP77"/>
</dbReference>
<proteinExistence type="predicted"/>
<dbReference type="InParanoid" id="A9TGW4"/>
<reference evidence="2 4" key="1">
    <citation type="journal article" date="2008" name="Science">
        <title>The Physcomitrella genome reveals evolutionary insights into the conquest of land by plants.</title>
        <authorList>
            <person name="Rensing S."/>
            <person name="Lang D."/>
            <person name="Zimmer A."/>
            <person name="Terry A."/>
            <person name="Salamov A."/>
            <person name="Shapiro H."/>
            <person name="Nishiyama T."/>
            <person name="Perroud P.-F."/>
            <person name="Lindquist E."/>
            <person name="Kamisugi Y."/>
            <person name="Tanahashi T."/>
            <person name="Sakakibara K."/>
            <person name="Fujita T."/>
            <person name="Oishi K."/>
            <person name="Shin-I T."/>
            <person name="Kuroki Y."/>
            <person name="Toyoda A."/>
            <person name="Suzuki Y."/>
            <person name="Hashimoto A."/>
            <person name="Yamaguchi K."/>
            <person name="Sugano A."/>
            <person name="Kohara Y."/>
            <person name="Fujiyama A."/>
            <person name="Anterola A."/>
            <person name="Aoki S."/>
            <person name="Ashton N."/>
            <person name="Barbazuk W.B."/>
            <person name="Barker E."/>
            <person name="Bennetzen J."/>
            <person name="Bezanilla M."/>
            <person name="Blankenship R."/>
            <person name="Cho S.H."/>
            <person name="Dutcher S."/>
            <person name="Estelle M."/>
            <person name="Fawcett J.A."/>
            <person name="Gundlach H."/>
            <person name="Hanada K."/>
            <person name="Heyl A."/>
            <person name="Hicks K.A."/>
            <person name="Hugh J."/>
            <person name="Lohr M."/>
            <person name="Mayer K."/>
            <person name="Melkozernov A."/>
            <person name="Murata T."/>
            <person name="Nelson D."/>
            <person name="Pils B."/>
            <person name="Prigge M."/>
            <person name="Reiss B."/>
            <person name="Renner T."/>
            <person name="Rombauts S."/>
            <person name="Rushton P."/>
            <person name="Sanderfoot A."/>
            <person name="Schween G."/>
            <person name="Shiu S.-H."/>
            <person name="Stueber K."/>
            <person name="Theodoulou F.L."/>
            <person name="Tu H."/>
            <person name="Van de Peer Y."/>
            <person name="Verrier P.J."/>
            <person name="Waters E."/>
            <person name="Wood A."/>
            <person name="Yang L."/>
            <person name="Cove D."/>
            <person name="Cuming A."/>
            <person name="Hasebe M."/>
            <person name="Lucas S."/>
            <person name="Mishler D.B."/>
            <person name="Reski R."/>
            <person name="Grigoriev I."/>
            <person name="Quatrano R.S."/>
            <person name="Boore J.L."/>
        </authorList>
    </citation>
    <scope>NUCLEOTIDE SEQUENCE [LARGE SCALE GENOMIC DNA]</scope>
    <source>
        <strain evidence="3 4">cv. Gransden 2004</strain>
    </source>
</reference>
<reference evidence="3" key="3">
    <citation type="submission" date="2020-12" db="UniProtKB">
        <authorList>
            <consortium name="EnsemblPlants"/>
        </authorList>
    </citation>
    <scope>IDENTIFICATION</scope>
</reference>
<sequence length="299" mass="34985">MGFMHCYAESDNRRCGVTRKSSKWNWNLVKADIGHVISVAMNDPLRRYSSWSVEKLASVELAPNLLLHWGRRVTQKIRDPRFIYGKPNERDAIGVKEVIVHIETAPASYDHLYGPDFKEMNKLAAINNYCRSNEQRAARERFAIKIKPKHTLNTNWRLPSDANPNHRYGLSFPLYVILLTHHKEEKMSMPCDGDFNTLIGGGYQDEWIEMNEYFKSKYPDRYMESTAHLEIINDNKATKLQQQFVKNKLHPPPPKQRFILSRFQNVKKKIDNHNPIPLNRDPPYHKFYGMSRPSHTNPP</sequence>
<evidence type="ECO:0000313" key="3">
    <source>
        <dbReference type="EnsemblPlants" id="Pp3c4_11760V3.1"/>
    </source>
</evidence>
<dbReference type="Proteomes" id="UP000006727">
    <property type="component" value="Chromosome 4"/>
</dbReference>
<dbReference type="EnsemblPlants" id="Pp3c4_11760V3.1">
    <property type="protein sequence ID" value="Pp3c4_11760V3.1"/>
    <property type="gene ID" value="Pp3c4_11760"/>
</dbReference>
<evidence type="ECO:0000313" key="2">
    <source>
        <dbReference type="EMBL" id="PNR55182.1"/>
    </source>
</evidence>
<accession>A9TGW4</accession>
<reference evidence="2 4" key="2">
    <citation type="journal article" date="2018" name="Plant J.">
        <title>The Physcomitrella patens chromosome-scale assembly reveals moss genome structure and evolution.</title>
        <authorList>
            <person name="Lang D."/>
            <person name="Ullrich K.K."/>
            <person name="Murat F."/>
            <person name="Fuchs J."/>
            <person name="Jenkins J."/>
            <person name="Haas F.B."/>
            <person name="Piednoel M."/>
            <person name="Gundlach H."/>
            <person name="Van Bel M."/>
            <person name="Meyberg R."/>
            <person name="Vives C."/>
            <person name="Morata J."/>
            <person name="Symeonidi A."/>
            <person name="Hiss M."/>
            <person name="Muchero W."/>
            <person name="Kamisugi Y."/>
            <person name="Saleh O."/>
            <person name="Blanc G."/>
            <person name="Decker E.L."/>
            <person name="van Gessel N."/>
            <person name="Grimwood J."/>
            <person name="Hayes R.D."/>
            <person name="Graham S.W."/>
            <person name="Gunter L.E."/>
            <person name="McDaniel S.F."/>
            <person name="Hoernstein S.N.W."/>
            <person name="Larsson A."/>
            <person name="Li F.W."/>
            <person name="Perroud P.F."/>
            <person name="Phillips J."/>
            <person name="Ranjan P."/>
            <person name="Rokshar D.S."/>
            <person name="Rothfels C.J."/>
            <person name="Schneider L."/>
            <person name="Shu S."/>
            <person name="Stevenson D.W."/>
            <person name="Thummler F."/>
            <person name="Tillich M."/>
            <person name="Villarreal Aguilar J.C."/>
            <person name="Widiez T."/>
            <person name="Wong G.K."/>
            <person name="Wymore A."/>
            <person name="Zhang Y."/>
            <person name="Zimmer A.D."/>
            <person name="Quatrano R.S."/>
            <person name="Mayer K.F.X."/>
            <person name="Goodstein D."/>
            <person name="Casacuberta J.M."/>
            <person name="Vandepoele K."/>
            <person name="Reski R."/>
            <person name="Cuming A.C."/>
            <person name="Tuskan G.A."/>
            <person name="Maumus F."/>
            <person name="Salse J."/>
            <person name="Schmutz J."/>
            <person name="Rensing S.A."/>
        </authorList>
    </citation>
    <scope>NUCLEOTIDE SEQUENCE [LARGE SCALE GENOMIC DNA]</scope>
    <source>
        <strain evidence="3 4">cv. Gransden 2004</strain>
    </source>
</reference>
<evidence type="ECO:0000256" key="1">
    <source>
        <dbReference type="SAM" id="MobiDB-lite"/>
    </source>
</evidence>
<dbReference type="Pfam" id="PF14825">
    <property type="entry name" value="CFAP77"/>
    <property type="match status" value="1"/>
</dbReference>
<keyword evidence="4" id="KW-1185">Reference proteome</keyword>
<dbReference type="HOGENOM" id="CLU_2137756_0_0_1"/>